<dbReference type="Pfam" id="PF06985">
    <property type="entry name" value="HET"/>
    <property type="match status" value="1"/>
</dbReference>
<gene>
    <name evidence="2" type="ORF">VKT23_003641</name>
</gene>
<feature type="non-terminal residue" evidence="2">
    <location>
        <position position="1"/>
    </location>
</feature>
<evidence type="ECO:0000313" key="3">
    <source>
        <dbReference type="Proteomes" id="UP001498398"/>
    </source>
</evidence>
<dbReference type="PANTHER" id="PTHR10622">
    <property type="entry name" value="HET DOMAIN-CONTAINING PROTEIN"/>
    <property type="match status" value="1"/>
</dbReference>
<reference evidence="2 3" key="1">
    <citation type="submission" date="2024-01" db="EMBL/GenBank/DDBJ databases">
        <title>A draft genome for the cacao thread blight pathogen Marasmiellus scandens.</title>
        <authorList>
            <person name="Baruah I.K."/>
            <person name="Leung J."/>
            <person name="Bukari Y."/>
            <person name="Amoako-Attah I."/>
            <person name="Meinhardt L.W."/>
            <person name="Bailey B.A."/>
            <person name="Cohen S.P."/>
        </authorList>
    </citation>
    <scope>NUCLEOTIDE SEQUENCE [LARGE SCALE GENOMIC DNA]</scope>
    <source>
        <strain evidence="2 3">GH-19</strain>
    </source>
</reference>
<name>A0ABR1K0L8_9AGAR</name>
<dbReference type="InterPro" id="IPR010730">
    <property type="entry name" value="HET"/>
</dbReference>
<evidence type="ECO:0000313" key="2">
    <source>
        <dbReference type="EMBL" id="KAK7469151.1"/>
    </source>
</evidence>
<feature type="domain" description="Heterokaryon incompatibility" evidence="1">
    <location>
        <begin position="115"/>
        <end position="209"/>
    </location>
</feature>
<keyword evidence="3" id="KW-1185">Reference proteome</keyword>
<dbReference type="PANTHER" id="PTHR10622:SF10">
    <property type="entry name" value="HET DOMAIN-CONTAINING PROTEIN"/>
    <property type="match status" value="1"/>
</dbReference>
<protein>
    <recommendedName>
        <fullName evidence="1">Heterokaryon incompatibility domain-containing protein</fullName>
    </recommendedName>
</protein>
<dbReference type="EMBL" id="JBANRG010000003">
    <property type="protein sequence ID" value="KAK7469151.1"/>
    <property type="molecule type" value="Genomic_DNA"/>
</dbReference>
<proteinExistence type="predicted"/>
<evidence type="ECO:0000259" key="1">
    <source>
        <dbReference type="Pfam" id="PF06985"/>
    </source>
</evidence>
<accession>A0ABR1K0L8</accession>
<comment type="caution">
    <text evidence="2">The sequence shown here is derived from an EMBL/GenBank/DDBJ whole genome shotgun (WGS) entry which is preliminary data.</text>
</comment>
<sequence length="405" mass="46514">IKGSGRAHPKNTGTLSNKAIDNSAKLSSRSIQQSCRSTSAVFPFSTISDKEVMLLSVPSYRSHRLVIEKGGEMMAVTSKKSPALMVPIYTCPRRLIHTHTLRLVEFAECDVVPPYAILSHRWMKGKEVNYDEFLHPHNREKTFSKLGYHKIRSACKQARLDGIHYIWIDTCCIQQGNHADVAVNITSMYAYYQNSEVCYAYLGDLSKDASSGYISPRGYAELTSSDWFGRGWTLQELLAPQTVIFFNKYWQYIGDKHESRNQIHQKTGIPLDVLSGERTIQDIDMLVRMSWATQRRTTKEQDKAYCLQGLLGISVEPDYNETWQTSFNRLGKALFDAHPGLKKEWGMDEDKLNHGFIDLYSSPIYELLVDTHFSTLPKYKHMRSLEEFMYTKSRQGAWSSPVKYW</sequence>
<dbReference type="Proteomes" id="UP001498398">
    <property type="component" value="Unassembled WGS sequence"/>
</dbReference>
<organism evidence="2 3">
    <name type="scientific">Marasmiellus scandens</name>
    <dbReference type="NCBI Taxonomy" id="2682957"/>
    <lineage>
        <taxon>Eukaryota</taxon>
        <taxon>Fungi</taxon>
        <taxon>Dikarya</taxon>
        <taxon>Basidiomycota</taxon>
        <taxon>Agaricomycotina</taxon>
        <taxon>Agaricomycetes</taxon>
        <taxon>Agaricomycetidae</taxon>
        <taxon>Agaricales</taxon>
        <taxon>Marasmiineae</taxon>
        <taxon>Omphalotaceae</taxon>
        <taxon>Marasmiellus</taxon>
    </lineage>
</organism>